<dbReference type="GO" id="GO:0008270">
    <property type="term" value="F:zinc ion binding"/>
    <property type="evidence" value="ECO:0007669"/>
    <property type="project" value="UniProtKB-UniRule"/>
</dbReference>
<dbReference type="eggNOG" id="COG0302">
    <property type="taxonomic scope" value="Bacteria"/>
</dbReference>
<evidence type="ECO:0000256" key="3">
    <source>
        <dbReference type="ARBA" id="ARBA00008085"/>
    </source>
</evidence>
<keyword evidence="9" id="KW-1185">Reference proteome</keyword>
<dbReference type="HOGENOM" id="CLU_049768_3_2_10"/>
<dbReference type="NCBIfam" id="NF006824">
    <property type="entry name" value="PRK09347.1-1"/>
    <property type="match status" value="1"/>
</dbReference>
<keyword evidence="5 6" id="KW-0378">Hydrolase</keyword>
<dbReference type="Pfam" id="PF01227">
    <property type="entry name" value="GTP_cyclohydroI"/>
    <property type="match status" value="1"/>
</dbReference>
<evidence type="ECO:0000256" key="5">
    <source>
        <dbReference type="ARBA" id="ARBA00022801"/>
    </source>
</evidence>
<dbReference type="AlphaFoldDB" id="I0AHX5"/>
<keyword evidence="6" id="KW-0342">GTP-binding</keyword>
<dbReference type="InterPro" id="IPR043133">
    <property type="entry name" value="GTP-CH-I_C/QueF"/>
</dbReference>
<organism evidence="8 9">
    <name type="scientific">Ignavibacterium album (strain DSM 19864 / JCM 16511 / NBRC 101810 / Mat9-16)</name>
    <dbReference type="NCBI Taxonomy" id="945713"/>
    <lineage>
        <taxon>Bacteria</taxon>
        <taxon>Pseudomonadati</taxon>
        <taxon>Ignavibacteriota</taxon>
        <taxon>Ignavibacteria</taxon>
        <taxon>Ignavibacteriales</taxon>
        <taxon>Ignavibacteriaceae</taxon>
        <taxon>Ignavibacterium</taxon>
    </lineage>
</organism>
<comment type="pathway">
    <text evidence="2 6">Cofactor biosynthesis; 7,8-dihydroneopterin triphosphate biosynthesis; 7,8-dihydroneopterin triphosphate from GTP: step 1/1.</text>
</comment>
<protein>
    <recommendedName>
        <fullName evidence="6">GTP cyclohydrolase 1</fullName>
        <ecNumber evidence="6">3.5.4.16</ecNumber>
    </recommendedName>
    <alternativeName>
        <fullName evidence="6">GTP cyclohydrolase I</fullName>
        <shortName evidence="6">GTP-CH-I</shortName>
    </alternativeName>
</protein>
<dbReference type="InterPro" id="IPR043134">
    <property type="entry name" value="GTP-CH-I_N"/>
</dbReference>
<evidence type="ECO:0000256" key="4">
    <source>
        <dbReference type="ARBA" id="ARBA00022563"/>
    </source>
</evidence>
<dbReference type="EMBL" id="CP003418">
    <property type="protein sequence ID" value="AFH48582.1"/>
    <property type="molecule type" value="Genomic_DNA"/>
</dbReference>
<sequence length="227" mass="26385">MKDGKPNTKSFQNDDDFNDEHYFTSIETPIRSDAFEIDDEIKIELIEKRFREIMEVLGLDLSDDSLKDTPKRVAKMYVKEIFKGLDPRNKPSVTLFENKYKFNQMLVEKDISVYSYCEHHFVPIIGKAHVAYYSAGKVVGLSKINRMVQYYSKRPQVQERLTVQIANEMKEMLQTEDVAVLIEADHLCVASRGVQDVSSSTVTSSYHGKFLNPQIRDEFLRYVYSEK</sequence>
<comment type="subunit">
    <text evidence="6">Homopolymer.</text>
</comment>
<keyword evidence="6" id="KW-0479">Metal-binding</keyword>
<evidence type="ECO:0000256" key="1">
    <source>
        <dbReference type="ARBA" id="ARBA00001052"/>
    </source>
</evidence>
<dbReference type="OrthoDB" id="9801207at2"/>
<dbReference type="GO" id="GO:0006729">
    <property type="term" value="P:tetrahydrobiopterin biosynthetic process"/>
    <property type="evidence" value="ECO:0007669"/>
    <property type="project" value="TreeGrafter"/>
</dbReference>
<dbReference type="HAMAP" id="MF_00223">
    <property type="entry name" value="FolE"/>
    <property type="match status" value="1"/>
</dbReference>
<evidence type="ECO:0000256" key="2">
    <source>
        <dbReference type="ARBA" id="ARBA00005080"/>
    </source>
</evidence>
<feature type="domain" description="GTP cyclohydrolase I" evidence="7">
    <location>
        <begin position="46"/>
        <end position="222"/>
    </location>
</feature>
<feature type="binding site" evidence="6">
    <location>
        <position position="117"/>
    </location>
    <ligand>
        <name>Zn(2+)</name>
        <dbReference type="ChEBI" id="CHEBI:29105"/>
    </ligand>
</feature>
<evidence type="ECO:0000256" key="6">
    <source>
        <dbReference type="HAMAP-Rule" id="MF_00223"/>
    </source>
</evidence>
<dbReference type="PATRIC" id="fig|945713.3.peg.875"/>
<dbReference type="NCBIfam" id="TIGR00063">
    <property type="entry name" value="folE"/>
    <property type="match status" value="1"/>
</dbReference>
<feature type="binding site" evidence="6">
    <location>
        <position position="120"/>
    </location>
    <ligand>
        <name>Zn(2+)</name>
        <dbReference type="ChEBI" id="CHEBI:29105"/>
    </ligand>
</feature>
<dbReference type="STRING" id="945713.IALB_0870"/>
<dbReference type="EC" id="3.5.4.16" evidence="6"/>
<dbReference type="FunFam" id="3.30.1130.10:FF:000001">
    <property type="entry name" value="GTP cyclohydrolase 1"/>
    <property type="match status" value="1"/>
</dbReference>
<dbReference type="PROSITE" id="PS00859">
    <property type="entry name" value="GTP_CYCLOHYDROL_1_1"/>
    <property type="match status" value="1"/>
</dbReference>
<evidence type="ECO:0000313" key="9">
    <source>
        <dbReference type="Proteomes" id="UP000007394"/>
    </source>
</evidence>
<dbReference type="InterPro" id="IPR020602">
    <property type="entry name" value="GTP_CycHdrlase_I_dom"/>
</dbReference>
<dbReference type="GO" id="GO:0005737">
    <property type="term" value="C:cytoplasm"/>
    <property type="evidence" value="ECO:0007669"/>
    <property type="project" value="TreeGrafter"/>
</dbReference>
<dbReference type="InterPro" id="IPR018234">
    <property type="entry name" value="GTP_CycHdrlase_I_CS"/>
</dbReference>
<keyword evidence="6" id="KW-0862">Zinc</keyword>
<dbReference type="UniPathway" id="UPA00848">
    <property type="reaction ID" value="UER00151"/>
</dbReference>
<dbReference type="PANTHER" id="PTHR11109:SF7">
    <property type="entry name" value="GTP CYCLOHYDROLASE 1"/>
    <property type="match status" value="1"/>
</dbReference>
<dbReference type="NCBIfam" id="NF006825">
    <property type="entry name" value="PRK09347.1-2"/>
    <property type="match status" value="1"/>
</dbReference>
<keyword evidence="4 6" id="KW-0554">One-carbon metabolism</keyword>
<dbReference type="Gene3D" id="1.10.286.10">
    <property type="match status" value="1"/>
</dbReference>
<dbReference type="Gene3D" id="3.30.1130.10">
    <property type="match status" value="1"/>
</dbReference>
<evidence type="ECO:0000259" key="7">
    <source>
        <dbReference type="Pfam" id="PF01227"/>
    </source>
</evidence>
<dbReference type="Proteomes" id="UP000007394">
    <property type="component" value="Chromosome"/>
</dbReference>
<dbReference type="GO" id="GO:0005525">
    <property type="term" value="F:GTP binding"/>
    <property type="evidence" value="ECO:0007669"/>
    <property type="project" value="UniProtKB-KW"/>
</dbReference>
<dbReference type="InterPro" id="IPR001474">
    <property type="entry name" value="GTP_CycHdrlase_I"/>
</dbReference>
<comment type="similarity">
    <text evidence="3 6">Belongs to the GTP cyclohydrolase I family.</text>
</comment>
<dbReference type="GO" id="GO:0006730">
    <property type="term" value="P:one-carbon metabolic process"/>
    <property type="evidence" value="ECO:0007669"/>
    <property type="project" value="UniProtKB-UniRule"/>
</dbReference>
<accession>I0AHX5</accession>
<dbReference type="PROSITE" id="PS00860">
    <property type="entry name" value="GTP_CYCLOHYDROL_1_2"/>
    <property type="match status" value="1"/>
</dbReference>
<dbReference type="PANTHER" id="PTHR11109">
    <property type="entry name" value="GTP CYCLOHYDROLASE I"/>
    <property type="match status" value="1"/>
</dbReference>
<feature type="binding site" evidence="6">
    <location>
        <position position="188"/>
    </location>
    <ligand>
        <name>Zn(2+)</name>
        <dbReference type="ChEBI" id="CHEBI:29105"/>
    </ligand>
</feature>
<name>I0AHX5_IGNAJ</name>
<dbReference type="NCBIfam" id="NF006826">
    <property type="entry name" value="PRK09347.1-3"/>
    <property type="match status" value="1"/>
</dbReference>
<comment type="catalytic activity">
    <reaction evidence="1 6">
        <text>GTP + H2O = 7,8-dihydroneopterin 3'-triphosphate + formate + H(+)</text>
        <dbReference type="Rhea" id="RHEA:17473"/>
        <dbReference type="ChEBI" id="CHEBI:15377"/>
        <dbReference type="ChEBI" id="CHEBI:15378"/>
        <dbReference type="ChEBI" id="CHEBI:15740"/>
        <dbReference type="ChEBI" id="CHEBI:37565"/>
        <dbReference type="ChEBI" id="CHEBI:58462"/>
        <dbReference type="EC" id="3.5.4.16"/>
    </reaction>
</comment>
<dbReference type="KEGG" id="ial:IALB_0870"/>
<dbReference type="GO" id="GO:0046654">
    <property type="term" value="P:tetrahydrofolate biosynthetic process"/>
    <property type="evidence" value="ECO:0007669"/>
    <property type="project" value="UniProtKB-UniRule"/>
</dbReference>
<dbReference type="GO" id="GO:0003934">
    <property type="term" value="F:GTP cyclohydrolase I activity"/>
    <property type="evidence" value="ECO:0007669"/>
    <property type="project" value="UniProtKB-UniRule"/>
</dbReference>
<proteinExistence type="inferred from homology"/>
<reference evidence="8 9" key="1">
    <citation type="journal article" date="2012" name="Front. Microbiol.">
        <title>Complete genome of Ignavibacterium album, a metabolically versatile, flagellated, facultative anaerobe from the phylum Chlorobi.</title>
        <authorList>
            <person name="Liu Z."/>
            <person name="Frigaard N.-U."/>
            <person name="Vogl K."/>
            <person name="Iino T."/>
            <person name="Ohkuma M."/>
            <person name="Overmann J."/>
            <person name="Bryant D.A."/>
        </authorList>
    </citation>
    <scope>NUCLEOTIDE SEQUENCE [LARGE SCALE GENOMIC DNA]</scope>
    <source>
        <strain evidence="9">DSM 19864 / JCM 16511 / NBRC 101810 / Mat9-16</strain>
    </source>
</reference>
<keyword evidence="6" id="KW-0547">Nucleotide-binding</keyword>
<gene>
    <name evidence="6 8" type="primary">folE</name>
    <name evidence="8" type="ordered locus">IALB_0870</name>
</gene>
<dbReference type="RefSeq" id="WP_014559738.1">
    <property type="nucleotide sequence ID" value="NC_017464.1"/>
</dbReference>
<evidence type="ECO:0000313" key="8">
    <source>
        <dbReference type="EMBL" id="AFH48582.1"/>
    </source>
</evidence>
<dbReference type="SUPFAM" id="SSF55620">
    <property type="entry name" value="Tetrahydrobiopterin biosynthesis enzymes-like"/>
    <property type="match status" value="1"/>
</dbReference>